<sequence>MLGLMQDRPLMISSLIDHAATFHPETEIVVRTVEGPVHRTHYREVQRRAKRVANAMQSLGVTPGQRVGTLAWNTHRHLELYYGVSGTGAVLHTVNPRLFPEQIDYIVNHAEDQVLFFDISFAPLVAQLAPSLRTVHTYVAMTDRAHMPVLDLPRLLCYEELIAAESEDFTWPVFDERTASSLCYTSGTTGNPKGVLYSHRSTVLHSLMECAPDTFNVHSGMTLLLAVPMFHANAWGMPYSAAMAGAKLVMPGPKLDGHSLYELMRDEKVTFSQAVPTVWLMQFQYFDAHPEIDTLALGLQRIGVGGAATPRSMIERFERDFGADFVQGWGMTETSPIGVIGNLLPKHRHLPKEAQTTVKMKQGRGVWGVELKIVDEQGLRLPHDGTAFGHLHVRGPWIANGYFKGEGGTVLDAEGYFPTGDVATVDADGYVQLVDRAKDVIKSGGEWISSIDLENAANAHPAVAEAAVIGVPHPQWQERPLLVVVRRPGLEVTAAELRLFLSERVAKWWLPDDVVFVESLPHTATGKLLKTRLREQFKGYVPMASADAATAAGRPHR</sequence>
<keyword evidence="2 7" id="KW-0436">Ligase</keyword>
<keyword evidence="3" id="KW-0276">Fatty acid metabolism</keyword>
<dbReference type="SUPFAM" id="SSF56801">
    <property type="entry name" value="Acetyl-CoA synthetase-like"/>
    <property type="match status" value="1"/>
</dbReference>
<dbReference type="InterPro" id="IPR020845">
    <property type="entry name" value="AMP-binding_CS"/>
</dbReference>
<dbReference type="GO" id="GO:0016874">
    <property type="term" value="F:ligase activity"/>
    <property type="evidence" value="ECO:0007669"/>
    <property type="project" value="UniProtKB-KW"/>
</dbReference>
<dbReference type="EC" id="6.2.1.-" evidence="7"/>
<evidence type="ECO:0000256" key="3">
    <source>
        <dbReference type="ARBA" id="ARBA00022832"/>
    </source>
</evidence>
<dbReference type="Proteomes" id="UP001226867">
    <property type="component" value="Unassembled WGS sequence"/>
</dbReference>
<dbReference type="CDD" id="cd12119">
    <property type="entry name" value="ttLC_FACS_AlkK_like"/>
    <property type="match status" value="1"/>
</dbReference>
<dbReference type="InterPro" id="IPR025110">
    <property type="entry name" value="AMP-bd_C"/>
</dbReference>
<dbReference type="EMBL" id="JAUSRO010000010">
    <property type="protein sequence ID" value="MDP9901063.1"/>
    <property type="molecule type" value="Genomic_DNA"/>
</dbReference>
<name>A0ABT9S9M3_9BURK</name>
<dbReference type="Pfam" id="PF00501">
    <property type="entry name" value="AMP-binding"/>
    <property type="match status" value="1"/>
</dbReference>
<keyword evidence="4" id="KW-0443">Lipid metabolism</keyword>
<evidence type="ECO:0000313" key="8">
    <source>
        <dbReference type="Proteomes" id="UP001226867"/>
    </source>
</evidence>
<dbReference type="NCBIfam" id="NF004674">
    <property type="entry name" value="PRK06018.1"/>
    <property type="match status" value="1"/>
</dbReference>
<feature type="domain" description="AMP-dependent synthetase/ligase" evidence="5">
    <location>
        <begin position="17"/>
        <end position="403"/>
    </location>
</feature>
<evidence type="ECO:0000256" key="4">
    <source>
        <dbReference type="ARBA" id="ARBA00023098"/>
    </source>
</evidence>
<reference evidence="7 8" key="1">
    <citation type="submission" date="2023-07" db="EMBL/GenBank/DDBJ databases">
        <title>Sorghum-associated microbial communities from plants grown in Nebraska, USA.</title>
        <authorList>
            <person name="Schachtman D."/>
        </authorList>
    </citation>
    <scope>NUCLEOTIDE SEQUENCE [LARGE SCALE GENOMIC DNA]</scope>
    <source>
        <strain evidence="7 8">DS1607</strain>
    </source>
</reference>
<dbReference type="Pfam" id="PF13193">
    <property type="entry name" value="AMP-binding_C"/>
    <property type="match status" value="1"/>
</dbReference>
<dbReference type="PANTHER" id="PTHR43859:SF4">
    <property type="entry name" value="BUTANOATE--COA LIGASE AAE1-RELATED"/>
    <property type="match status" value="1"/>
</dbReference>
<evidence type="ECO:0000256" key="1">
    <source>
        <dbReference type="ARBA" id="ARBA00006432"/>
    </source>
</evidence>
<dbReference type="Gene3D" id="3.30.300.30">
    <property type="match status" value="1"/>
</dbReference>
<evidence type="ECO:0000259" key="6">
    <source>
        <dbReference type="Pfam" id="PF13193"/>
    </source>
</evidence>
<protein>
    <submittedName>
        <fullName evidence="7">Fatty-acyl-CoA synthase</fullName>
        <ecNumber evidence="7">6.2.1.-</ecNumber>
    </submittedName>
</protein>
<dbReference type="NCBIfam" id="NF004837">
    <property type="entry name" value="PRK06187.1"/>
    <property type="match status" value="1"/>
</dbReference>
<evidence type="ECO:0000256" key="2">
    <source>
        <dbReference type="ARBA" id="ARBA00022598"/>
    </source>
</evidence>
<keyword evidence="8" id="KW-1185">Reference proteome</keyword>
<dbReference type="RefSeq" id="WP_307690852.1">
    <property type="nucleotide sequence ID" value="NZ_JAUSRO010000010.1"/>
</dbReference>
<organism evidence="7 8">
    <name type="scientific">Variovorax ginsengisoli</name>
    <dbReference type="NCBI Taxonomy" id="363844"/>
    <lineage>
        <taxon>Bacteria</taxon>
        <taxon>Pseudomonadati</taxon>
        <taxon>Pseudomonadota</taxon>
        <taxon>Betaproteobacteria</taxon>
        <taxon>Burkholderiales</taxon>
        <taxon>Comamonadaceae</taxon>
        <taxon>Variovorax</taxon>
    </lineage>
</organism>
<dbReference type="InterPro" id="IPR045851">
    <property type="entry name" value="AMP-bd_C_sf"/>
</dbReference>
<comment type="similarity">
    <text evidence="1">Belongs to the ATP-dependent AMP-binding enzyme family.</text>
</comment>
<evidence type="ECO:0000313" key="7">
    <source>
        <dbReference type="EMBL" id="MDP9901063.1"/>
    </source>
</evidence>
<proteinExistence type="inferred from homology"/>
<feature type="domain" description="AMP-binding enzyme C-terminal" evidence="6">
    <location>
        <begin position="453"/>
        <end position="527"/>
    </location>
</feature>
<dbReference type="InterPro" id="IPR042099">
    <property type="entry name" value="ANL_N_sf"/>
</dbReference>
<dbReference type="PANTHER" id="PTHR43859">
    <property type="entry name" value="ACYL-ACTIVATING ENZYME"/>
    <property type="match status" value="1"/>
</dbReference>
<dbReference type="Gene3D" id="3.40.50.12780">
    <property type="entry name" value="N-terminal domain of ligase-like"/>
    <property type="match status" value="1"/>
</dbReference>
<gene>
    <name evidence="7" type="ORF">J2W36_003329</name>
</gene>
<accession>A0ABT9S9M3</accession>
<dbReference type="PROSITE" id="PS00455">
    <property type="entry name" value="AMP_BINDING"/>
    <property type="match status" value="1"/>
</dbReference>
<evidence type="ECO:0000259" key="5">
    <source>
        <dbReference type="Pfam" id="PF00501"/>
    </source>
</evidence>
<comment type="caution">
    <text evidence="7">The sequence shown here is derived from an EMBL/GenBank/DDBJ whole genome shotgun (WGS) entry which is preliminary data.</text>
</comment>
<dbReference type="InterPro" id="IPR000873">
    <property type="entry name" value="AMP-dep_synth/lig_dom"/>
</dbReference>